<proteinExistence type="predicted"/>
<evidence type="ECO:0000313" key="2">
    <source>
        <dbReference type="Proteomes" id="UP001518140"/>
    </source>
</evidence>
<evidence type="ECO:0000313" key="1">
    <source>
        <dbReference type="EMBL" id="NGO40951.1"/>
    </source>
</evidence>
<gene>
    <name evidence="1" type="ORF">G6048_01860</name>
</gene>
<keyword evidence="2" id="KW-1185">Reference proteome</keyword>
<reference evidence="1 2" key="1">
    <citation type="submission" date="2020-02" db="EMBL/GenBank/DDBJ databases">
        <title>Whole-genome analyses of novel actinobacteria.</title>
        <authorList>
            <person name="Sahin N."/>
            <person name="Tokatli A."/>
        </authorList>
    </citation>
    <scope>NUCLEOTIDE SEQUENCE [LARGE SCALE GENOMIC DNA]</scope>
    <source>
        <strain evidence="1 2">YC419</strain>
    </source>
</reference>
<protein>
    <submittedName>
        <fullName evidence="1">Uncharacterized protein</fullName>
    </submittedName>
</protein>
<accession>A0ABX0DP63</accession>
<name>A0ABX0DP63_9ACTN</name>
<dbReference type="Proteomes" id="UP001518140">
    <property type="component" value="Unassembled WGS sequence"/>
</dbReference>
<organism evidence="1 2">
    <name type="scientific">Streptomyces ureilyticus</name>
    <dbReference type="NCBI Taxonomy" id="1775131"/>
    <lineage>
        <taxon>Bacteria</taxon>
        <taxon>Bacillati</taxon>
        <taxon>Actinomycetota</taxon>
        <taxon>Actinomycetes</taxon>
        <taxon>Kitasatosporales</taxon>
        <taxon>Streptomycetaceae</taxon>
        <taxon>Streptomyces</taxon>
    </lineage>
</organism>
<dbReference type="RefSeq" id="WP_165337636.1">
    <property type="nucleotide sequence ID" value="NZ_JAAKZX010000004.1"/>
</dbReference>
<comment type="caution">
    <text evidence="1">The sequence shown here is derived from an EMBL/GenBank/DDBJ whole genome shotgun (WGS) entry which is preliminary data.</text>
</comment>
<sequence length="76" mass="8316">MGEEAGVGCAELRPGFLGGGRQIPRPGRDTKGFRYLLDVLGLEHAYVHERSAVMGDHRPQVPLHTLRNAECGQSFT</sequence>
<dbReference type="EMBL" id="JAAKZX010000004">
    <property type="protein sequence ID" value="NGO40951.1"/>
    <property type="molecule type" value="Genomic_DNA"/>
</dbReference>